<organism evidence="1 2">
    <name type="scientific">Cercospora zeae-maydis SCOH1-5</name>
    <dbReference type="NCBI Taxonomy" id="717836"/>
    <lineage>
        <taxon>Eukaryota</taxon>
        <taxon>Fungi</taxon>
        <taxon>Dikarya</taxon>
        <taxon>Ascomycota</taxon>
        <taxon>Pezizomycotina</taxon>
        <taxon>Dothideomycetes</taxon>
        <taxon>Dothideomycetidae</taxon>
        <taxon>Mycosphaerellales</taxon>
        <taxon>Mycosphaerellaceae</taxon>
        <taxon>Cercospora</taxon>
    </lineage>
</organism>
<name>A0A6A6FB54_9PEZI</name>
<keyword evidence="2" id="KW-1185">Reference proteome</keyword>
<proteinExistence type="predicted"/>
<accession>A0A6A6FB54</accession>
<dbReference type="EMBL" id="ML992680">
    <property type="protein sequence ID" value="KAF2210575.1"/>
    <property type="molecule type" value="Genomic_DNA"/>
</dbReference>
<dbReference type="AlphaFoldDB" id="A0A6A6FB54"/>
<evidence type="ECO:0000313" key="2">
    <source>
        <dbReference type="Proteomes" id="UP000799539"/>
    </source>
</evidence>
<sequence length="125" mass="13702">MVQSLIIVPQLAMHRISLQHNRRQHGNWSTYCNQSPPTSCFGHSQASRRLASQQHFEGIQQEAPDKAKLLGVSGDLGVKQTFRTLGDATAKRIGQFNIFVANAGGSQFDDVLTEVSGQHTCNGHC</sequence>
<evidence type="ECO:0000313" key="1">
    <source>
        <dbReference type="EMBL" id="KAF2210575.1"/>
    </source>
</evidence>
<reference evidence="1" key="1">
    <citation type="journal article" date="2020" name="Stud. Mycol.">
        <title>101 Dothideomycetes genomes: a test case for predicting lifestyles and emergence of pathogens.</title>
        <authorList>
            <person name="Haridas S."/>
            <person name="Albert R."/>
            <person name="Binder M."/>
            <person name="Bloem J."/>
            <person name="Labutti K."/>
            <person name="Salamov A."/>
            <person name="Andreopoulos B."/>
            <person name="Baker S."/>
            <person name="Barry K."/>
            <person name="Bills G."/>
            <person name="Bluhm B."/>
            <person name="Cannon C."/>
            <person name="Castanera R."/>
            <person name="Culley D."/>
            <person name="Daum C."/>
            <person name="Ezra D."/>
            <person name="Gonzalez J."/>
            <person name="Henrissat B."/>
            <person name="Kuo A."/>
            <person name="Liang C."/>
            <person name="Lipzen A."/>
            <person name="Lutzoni F."/>
            <person name="Magnuson J."/>
            <person name="Mondo S."/>
            <person name="Nolan M."/>
            <person name="Ohm R."/>
            <person name="Pangilinan J."/>
            <person name="Park H.-J."/>
            <person name="Ramirez L."/>
            <person name="Alfaro M."/>
            <person name="Sun H."/>
            <person name="Tritt A."/>
            <person name="Yoshinaga Y."/>
            <person name="Zwiers L.-H."/>
            <person name="Turgeon B."/>
            <person name="Goodwin S."/>
            <person name="Spatafora J."/>
            <person name="Crous P."/>
            <person name="Grigoriev I."/>
        </authorList>
    </citation>
    <scope>NUCLEOTIDE SEQUENCE</scope>
    <source>
        <strain evidence="1">SCOH1-5</strain>
    </source>
</reference>
<dbReference type="Proteomes" id="UP000799539">
    <property type="component" value="Unassembled WGS sequence"/>
</dbReference>
<gene>
    <name evidence="1" type="ORF">CERZMDRAFT_85908</name>
</gene>
<protein>
    <submittedName>
        <fullName evidence="1">Uncharacterized protein</fullName>
    </submittedName>
</protein>